<dbReference type="PANTHER" id="PTHR10992:SF1032">
    <property type="entry name" value="METHYLESTERASE 17"/>
    <property type="match status" value="1"/>
</dbReference>
<dbReference type="GO" id="GO:0009696">
    <property type="term" value="P:salicylic acid metabolic process"/>
    <property type="evidence" value="ECO:0007669"/>
    <property type="project" value="TreeGrafter"/>
</dbReference>
<proteinExistence type="predicted"/>
<keyword evidence="3" id="KW-1185">Reference proteome</keyword>
<keyword evidence="2" id="KW-0378">Hydrolase</keyword>
<protein>
    <submittedName>
        <fullName evidence="2">Alpha/beta fold hydrolase</fullName>
    </submittedName>
</protein>
<evidence type="ECO:0000313" key="2">
    <source>
        <dbReference type="EMBL" id="MBF2708682.1"/>
    </source>
</evidence>
<dbReference type="GO" id="GO:0080031">
    <property type="term" value="F:methyl salicylate esterase activity"/>
    <property type="evidence" value="ECO:0007669"/>
    <property type="project" value="TreeGrafter"/>
</dbReference>
<dbReference type="PANTHER" id="PTHR10992">
    <property type="entry name" value="METHYLESTERASE FAMILY MEMBER"/>
    <property type="match status" value="1"/>
</dbReference>
<evidence type="ECO:0000259" key="1">
    <source>
        <dbReference type="Pfam" id="PF12697"/>
    </source>
</evidence>
<accession>A0A930UAS6</accession>
<dbReference type="InterPro" id="IPR000073">
    <property type="entry name" value="AB_hydrolase_1"/>
</dbReference>
<dbReference type="InterPro" id="IPR045889">
    <property type="entry name" value="MES/HNL"/>
</dbReference>
<evidence type="ECO:0000313" key="3">
    <source>
        <dbReference type="Proteomes" id="UP000646211"/>
    </source>
</evidence>
<reference evidence="2" key="1">
    <citation type="submission" date="2020-11" db="EMBL/GenBank/DDBJ databases">
        <title>Genome of Flavobacterium soyangense.</title>
        <authorList>
            <person name="Liu Q."/>
            <person name="Xin Y.-H."/>
        </authorList>
    </citation>
    <scope>NUCLEOTIDE SEQUENCE</scope>
    <source>
        <strain evidence="2">CGMCC 1.13493</strain>
    </source>
</reference>
<dbReference type="GO" id="GO:0080030">
    <property type="term" value="F:methyl indole-3-acetate esterase activity"/>
    <property type="evidence" value="ECO:0007669"/>
    <property type="project" value="TreeGrafter"/>
</dbReference>
<dbReference type="Pfam" id="PF12697">
    <property type="entry name" value="Abhydrolase_6"/>
    <property type="match status" value="1"/>
</dbReference>
<dbReference type="GO" id="GO:0080032">
    <property type="term" value="F:methyl jasmonate esterase activity"/>
    <property type="evidence" value="ECO:0007669"/>
    <property type="project" value="TreeGrafter"/>
</dbReference>
<organism evidence="2 3">
    <name type="scientific">Flavobacterium soyangense</name>
    <dbReference type="NCBI Taxonomy" id="2023265"/>
    <lineage>
        <taxon>Bacteria</taxon>
        <taxon>Pseudomonadati</taxon>
        <taxon>Bacteroidota</taxon>
        <taxon>Flavobacteriia</taxon>
        <taxon>Flavobacteriales</taxon>
        <taxon>Flavobacteriaceae</taxon>
        <taxon>Flavobacterium</taxon>
    </lineage>
</organism>
<gene>
    <name evidence="2" type="ORF">IR213_08780</name>
</gene>
<feature type="domain" description="AB hydrolase-1" evidence="1">
    <location>
        <begin position="13"/>
        <end position="239"/>
    </location>
</feature>
<dbReference type="SUPFAM" id="SSF53474">
    <property type="entry name" value="alpha/beta-Hydrolases"/>
    <property type="match status" value="1"/>
</dbReference>
<name>A0A930UAS6_9FLAO</name>
<dbReference type="Gene3D" id="3.40.50.1820">
    <property type="entry name" value="alpha/beta hydrolase"/>
    <property type="match status" value="1"/>
</dbReference>
<dbReference type="InterPro" id="IPR029058">
    <property type="entry name" value="AB_hydrolase_fold"/>
</dbReference>
<dbReference type="GO" id="GO:0009694">
    <property type="term" value="P:jasmonic acid metabolic process"/>
    <property type="evidence" value="ECO:0007669"/>
    <property type="project" value="TreeGrafter"/>
</dbReference>
<sequence length="247" mass="28034">MNAQNKNEKKTFILIHGSWHSAWNWYKVTPLLEKQGHTVYSIDLPGMGRDKTPIENVRFDSTIQQLCKLIDSIPGKVILVAHSKNGIFNSQLAELRPKKIEKLIYLAAVLVANGKCAKDYFALDEKEVLGGHITYNGTISSMLLPEIYKEGLYHDCPDDITQMANIILLPESTESAKAKLKLTEENYGSVPRYYIECTEDRAITPWLQEKMLAEMPCLKVYKIASSHSPFFSMPDKLIEIINEISKL</sequence>
<dbReference type="EMBL" id="JADHEC010000016">
    <property type="protein sequence ID" value="MBF2708682.1"/>
    <property type="molecule type" value="Genomic_DNA"/>
</dbReference>
<dbReference type="Proteomes" id="UP000646211">
    <property type="component" value="Unassembled WGS sequence"/>
</dbReference>
<comment type="caution">
    <text evidence="2">The sequence shown here is derived from an EMBL/GenBank/DDBJ whole genome shotgun (WGS) entry which is preliminary data.</text>
</comment>
<dbReference type="AlphaFoldDB" id="A0A930UAS6"/>